<dbReference type="Proteomes" id="UP000297535">
    <property type="component" value="Unassembled WGS sequence"/>
</dbReference>
<sequence>MADITRRRTGQFLRRLFELLMTDPAGIKASAVIPEVAKSFELTEFEKGNYASGAQRFEKILRFSTIGPVKAGWLQKEKGVWTVTDSGQKAYIQFVDSEAFYKEACRLYDQWKQRRDAVSTDQAENLDGVVSEDSVDSLSVVLEAAQDQAWTQIEQFLKATDPFEFQDIVADLLRGMKYFVSWVSPPGRDGGVDIIAYTDPLGATGPRIKVQVKRWQNKVDVDGVRSFIATISNGDMGIFVCLAGFTKDASDYARNQERCRITLLTAEQLVALWIENYGNLSDTARQKLPLTPVYFLAPKA</sequence>
<dbReference type="GO" id="GO:0015666">
    <property type="term" value="F:restriction endodeoxyribonuclease activity"/>
    <property type="evidence" value="ECO:0007669"/>
    <property type="project" value="TreeGrafter"/>
</dbReference>
<dbReference type="PANTHER" id="PTHR30015">
    <property type="entry name" value="MRR RESTRICTION SYSTEM PROTEIN"/>
    <property type="match status" value="1"/>
</dbReference>
<comment type="caution">
    <text evidence="2">The sequence shown here is derived from an EMBL/GenBank/DDBJ whole genome shotgun (WGS) entry which is preliminary data.</text>
</comment>
<reference evidence="2 3" key="1">
    <citation type="submission" date="2019-04" db="EMBL/GenBank/DDBJ databases">
        <authorList>
            <person name="Feng G."/>
            <person name="Zhu H."/>
        </authorList>
    </citation>
    <scope>NUCLEOTIDE SEQUENCE [LARGE SCALE GENOMIC DNA]</scope>
    <source>
        <strain evidence="2 3">6HR-1</strain>
    </source>
</reference>
<dbReference type="EMBL" id="SRLB01000003">
    <property type="protein sequence ID" value="TGE01426.1"/>
    <property type="molecule type" value="Genomic_DNA"/>
</dbReference>
<evidence type="ECO:0000313" key="2">
    <source>
        <dbReference type="EMBL" id="TGE01426.1"/>
    </source>
</evidence>
<dbReference type="SUPFAM" id="SSF52980">
    <property type="entry name" value="Restriction endonuclease-like"/>
    <property type="match status" value="1"/>
</dbReference>
<dbReference type="InterPro" id="IPR052906">
    <property type="entry name" value="Type_IV_Methyl-Rstrct_Enzyme"/>
</dbReference>
<evidence type="ECO:0000259" key="1">
    <source>
        <dbReference type="Pfam" id="PF04471"/>
    </source>
</evidence>
<dbReference type="InterPro" id="IPR007560">
    <property type="entry name" value="Restrct_endonuc_IV_Mrr"/>
</dbReference>
<dbReference type="GO" id="GO:0003677">
    <property type="term" value="F:DNA binding"/>
    <property type="evidence" value="ECO:0007669"/>
    <property type="project" value="InterPro"/>
</dbReference>
<dbReference type="GO" id="GO:0043590">
    <property type="term" value="C:bacterial nucleoid"/>
    <property type="evidence" value="ECO:0007669"/>
    <property type="project" value="TreeGrafter"/>
</dbReference>
<dbReference type="InterPro" id="IPR011856">
    <property type="entry name" value="tRNA_endonuc-like_dom_sf"/>
</dbReference>
<accession>A0A4Z0NX88</accession>
<gene>
    <name evidence="2" type="ORF">EU555_04800</name>
</gene>
<keyword evidence="3" id="KW-1185">Reference proteome</keyword>
<dbReference type="Pfam" id="PF04471">
    <property type="entry name" value="Mrr_cat"/>
    <property type="match status" value="1"/>
</dbReference>
<protein>
    <submittedName>
        <fullName evidence="2">Mrr restriction system protein</fullName>
    </submittedName>
</protein>
<proteinExistence type="predicted"/>
<feature type="domain" description="Restriction endonuclease type IV Mrr" evidence="1">
    <location>
        <begin position="158"/>
        <end position="272"/>
    </location>
</feature>
<dbReference type="GO" id="GO:0009307">
    <property type="term" value="P:DNA restriction-modification system"/>
    <property type="evidence" value="ECO:0007669"/>
    <property type="project" value="InterPro"/>
</dbReference>
<dbReference type="InterPro" id="IPR011335">
    <property type="entry name" value="Restrct_endonuc-II-like"/>
</dbReference>
<organism evidence="2 3">
    <name type="scientific">Methylobacterium nonmethylotrophicum</name>
    <dbReference type="NCBI Taxonomy" id="1141884"/>
    <lineage>
        <taxon>Bacteria</taxon>
        <taxon>Pseudomonadati</taxon>
        <taxon>Pseudomonadota</taxon>
        <taxon>Alphaproteobacteria</taxon>
        <taxon>Hyphomicrobiales</taxon>
        <taxon>Methylobacteriaceae</taxon>
        <taxon>Methylobacterium</taxon>
    </lineage>
</organism>
<name>A0A4Z0NX88_9HYPH</name>
<evidence type="ECO:0000313" key="3">
    <source>
        <dbReference type="Proteomes" id="UP000297535"/>
    </source>
</evidence>
<dbReference type="OrthoDB" id="9781481at2"/>
<dbReference type="Gene3D" id="3.40.1350.10">
    <property type="match status" value="1"/>
</dbReference>
<dbReference type="PANTHER" id="PTHR30015:SF7">
    <property type="entry name" value="TYPE IV METHYL-DIRECTED RESTRICTION ENZYME ECOKMRR"/>
    <property type="match status" value="1"/>
</dbReference>
<dbReference type="AlphaFoldDB" id="A0A4Z0NX88"/>